<accession>A0ABV5V2F3</accession>
<name>A0ABV5V2F3_9MICO</name>
<dbReference type="RefSeq" id="WP_141337733.1">
    <property type="nucleotide sequence ID" value="NZ_JBHMAX010000015.1"/>
</dbReference>
<keyword evidence="2" id="KW-1185">Reference proteome</keyword>
<comment type="caution">
    <text evidence="1">The sequence shown here is derived from an EMBL/GenBank/DDBJ whole genome shotgun (WGS) entry which is preliminary data.</text>
</comment>
<gene>
    <name evidence="1" type="ORF">ACFFN0_07965</name>
</gene>
<protein>
    <submittedName>
        <fullName evidence="1">Uncharacterized protein</fullName>
    </submittedName>
</protein>
<sequence length="358" mass="37983">MIAATHTHNGPVVVDYLHPFATYGLVDLAGIQAYSSWLEDTVVDLVRTALLADRTPVTLDYTVATETFAYNRRGLSYVETAVPVMVARSAQGDPRAVVFGYAAHPTAGGLRSQFDPDYPGGACAEIEAAYPGCIGLFLLGAAGDQGPLGITGLDSADALGARLGATVLEAVARRGRPVDGPVRTQLTEIPLPLEISTDATTLANFRNAFVERLKNLEGQPAYYQRHAEIMIARIDTGNISTTVPFLARLWTFGGADPLRLLFTSGELVSGYAVYFRARHGGAERLWVGGYADELPCYIPSNEFFPPTMPNGSYEGGWAADFPAVAAGSMAAYGWAAHFRYGAGGVEQAVIAGIGSLLA</sequence>
<proteinExistence type="predicted"/>
<dbReference type="Proteomes" id="UP001589613">
    <property type="component" value="Unassembled WGS sequence"/>
</dbReference>
<evidence type="ECO:0000313" key="1">
    <source>
        <dbReference type="EMBL" id="MFB9731977.1"/>
    </source>
</evidence>
<reference evidence="1 2" key="1">
    <citation type="submission" date="2024-09" db="EMBL/GenBank/DDBJ databases">
        <authorList>
            <person name="Sun Q."/>
            <person name="Mori K."/>
        </authorList>
    </citation>
    <scope>NUCLEOTIDE SEQUENCE [LARGE SCALE GENOMIC DNA]</scope>
    <source>
        <strain evidence="1 2">JCM 12763</strain>
    </source>
</reference>
<organism evidence="1 2">
    <name type="scientific">Ornithinimicrobium kibberense</name>
    <dbReference type="NCBI Taxonomy" id="282060"/>
    <lineage>
        <taxon>Bacteria</taxon>
        <taxon>Bacillati</taxon>
        <taxon>Actinomycetota</taxon>
        <taxon>Actinomycetes</taxon>
        <taxon>Micrococcales</taxon>
        <taxon>Ornithinimicrobiaceae</taxon>
        <taxon>Ornithinimicrobium</taxon>
    </lineage>
</organism>
<evidence type="ECO:0000313" key="2">
    <source>
        <dbReference type="Proteomes" id="UP001589613"/>
    </source>
</evidence>
<dbReference type="EMBL" id="JBHMAX010000015">
    <property type="protein sequence ID" value="MFB9731977.1"/>
    <property type="molecule type" value="Genomic_DNA"/>
</dbReference>